<name>A0ABN1S6L3_9ACTN</name>
<reference evidence="1 2" key="1">
    <citation type="journal article" date="2019" name="Int. J. Syst. Evol. Microbiol.">
        <title>The Global Catalogue of Microorganisms (GCM) 10K type strain sequencing project: providing services to taxonomists for standard genome sequencing and annotation.</title>
        <authorList>
            <consortium name="The Broad Institute Genomics Platform"/>
            <consortium name="The Broad Institute Genome Sequencing Center for Infectious Disease"/>
            <person name="Wu L."/>
            <person name="Ma J."/>
        </authorList>
    </citation>
    <scope>NUCLEOTIDE SEQUENCE [LARGE SCALE GENOMIC DNA]</scope>
    <source>
        <strain evidence="1 2">JCM 11445</strain>
    </source>
</reference>
<dbReference type="Proteomes" id="UP001500033">
    <property type="component" value="Unassembled WGS sequence"/>
</dbReference>
<dbReference type="InterPro" id="IPR016032">
    <property type="entry name" value="Sig_transdc_resp-reg_C-effctor"/>
</dbReference>
<evidence type="ECO:0000313" key="2">
    <source>
        <dbReference type="Proteomes" id="UP001500033"/>
    </source>
</evidence>
<evidence type="ECO:0000313" key="1">
    <source>
        <dbReference type="EMBL" id="GAA0975637.1"/>
    </source>
</evidence>
<comment type="caution">
    <text evidence="1">The sequence shown here is derived from an EMBL/GenBank/DDBJ whole genome shotgun (WGS) entry which is preliminary data.</text>
</comment>
<protein>
    <recommendedName>
        <fullName evidence="3">OmpR/PhoB-type domain-containing protein</fullName>
    </recommendedName>
</protein>
<accession>A0ABN1S6L3</accession>
<dbReference type="SUPFAM" id="SSF46894">
    <property type="entry name" value="C-terminal effector domain of the bipartite response regulators"/>
    <property type="match status" value="1"/>
</dbReference>
<dbReference type="InterPro" id="IPR036388">
    <property type="entry name" value="WH-like_DNA-bd_sf"/>
</dbReference>
<sequence>MADHDPCPAVARRRPAHSLRGRSTESARIGLLAGWLLWRVRARDYGVPGIRQAEAGDTRADEMEQAVFARACEERHWNGPALFRSAYAVAAARLGEPQGITARQFLRWRQPNPPCPGPSRQRVLEEMFGLPLERLGFTVPPHRRRPAAGPPAPAVPWFSVLGPVRIRRDGSQPVAVRPQERAMLCALLLRRGRTATLGELIDAVWGESSPARQGRVACQSPGFVETFLCSQLLGEAGPVVVFVVNRAFPATHAV</sequence>
<gene>
    <name evidence="1" type="ORF">GCM10009576_024840</name>
</gene>
<dbReference type="EMBL" id="BAAAIE010000011">
    <property type="protein sequence ID" value="GAA0975637.1"/>
    <property type="molecule type" value="Genomic_DNA"/>
</dbReference>
<keyword evidence="2" id="KW-1185">Reference proteome</keyword>
<proteinExistence type="predicted"/>
<dbReference type="Gene3D" id="1.10.10.10">
    <property type="entry name" value="Winged helix-like DNA-binding domain superfamily/Winged helix DNA-binding domain"/>
    <property type="match status" value="1"/>
</dbReference>
<organism evidence="1 2">
    <name type="scientific">Streptomyces rhizosphaericus</name>
    <dbReference type="NCBI Taxonomy" id="114699"/>
    <lineage>
        <taxon>Bacteria</taxon>
        <taxon>Bacillati</taxon>
        <taxon>Actinomycetota</taxon>
        <taxon>Actinomycetes</taxon>
        <taxon>Kitasatosporales</taxon>
        <taxon>Streptomycetaceae</taxon>
        <taxon>Streptomyces</taxon>
        <taxon>Streptomyces violaceusniger group</taxon>
    </lineage>
</organism>
<evidence type="ECO:0008006" key="3">
    <source>
        <dbReference type="Google" id="ProtNLM"/>
    </source>
</evidence>